<dbReference type="Proteomes" id="UP000008068">
    <property type="component" value="Unassembled WGS sequence"/>
</dbReference>
<organism evidence="2">
    <name type="scientific">Caenorhabditis brenneri</name>
    <name type="common">Nematode worm</name>
    <dbReference type="NCBI Taxonomy" id="135651"/>
    <lineage>
        <taxon>Eukaryota</taxon>
        <taxon>Metazoa</taxon>
        <taxon>Ecdysozoa</taxon>
        <taxon>Nematoda</taxon>
        <taxon>Chromadorea</taxon>
        <taxon>Rhabditida</taxon>
        <taxon>Rhabditina</taxon>
        <taxon>Rhabditomorpha</taxon>
        <taxon>Rhabditoidea</taxon>
        <taxon>Rhabditidae</taxon>
        <taxon>Peloderinae</taxon>
        <taxon>Caenorhabditis</taxon>
    </lineage>
</organism>
<gene>
    <name evidence="1" type="ORF">CAEBREN_20220</name>
</gene>
<dbReference type="AlphaFoldDB" id="G0N7V6"/>
<name>G0N7V6_CAEBE</name>
<dbReference type="PANTHER" id="PTHR21503:SF52">
    <property type="entry name" value="F-BOX DOMAIN-CONTAINING PROTEIN"/>
    <property type="match status" value="1"/>
</dbReference>
<sequence>MVLQMMTPLELIDLAQVSKRTRNLVKFGAKEYKMKLCTDGTIWIRSGRKNFTVRIHKEVKKSPKRWYRCFNDEQVAVYKSNDGLDTFWQDTDHGVKQLAKYLRTVFDCTFYELSISLNEEQFQPFTQYFLNLQKSISELYIGYDSLPNQHLVEFLDSMDVTEKLTLYTHFREDFIYEFKKVPKLTHVGRYFNRDNLMSSSWTNLYVEASCILTNQDLDFFVQKWKSGGFPDLKFAIISSFRINTLTRIDGHIPPIRNRRKTTSDFKRLVTYAVDVNDGVEVVRIDGVKATLSVLIEHPCSTFVLYVRK</sequence>
<keyword evidence="2" id="KW-1185">Reference proteome</keyword>
<dbReference type="EMBL" id="GL379848">
    <property type="protein sequence ID" value="EGT54872.1"/>
    <property type="molecule type" value="Genomic_DNA"/>
</dbReference>
<evidence type="ECO:0000313" key="1">
    <source>
        <dbReference type="EMBL" id="EGT54872.1"/>
    </source>
</evidence>
<accession>G0N7V6</accession>
<evidence type="ECO:0000313" key="2">
    <source>
        <dbReference type="Proteomes" id="UP000008068"/>
    </source>
</evidence>
<reference evidence="2" key="1">
    <citation type="submission" date="2011-07" db="EMBL/GenBank/DDBJ databases">
        <authorList>
            <consortium name="Caenorhabditis brenneri Sequencing and Analysis Consortium"/>
            <person name="Wilson R.K."/>
        </authorList>
    </citation>
    <scope>NUCLEOTIDE SEQUENCE [LARGE SCALE GENOMIC DNA]</scope>
    <source>
        <strain evidence="2">PB2801</strain>
    </source>
</reference>
<dbReference type="OrthoDB" id="2303905at2759"/>
<proteinExistence type="predicted"/>
<dbReference type="HOGENOM" id="CLU_073933_0_0_1"/>
<evidence type="ECO:0008006" key="3">
    <source>
        <dbReference type="Google" id="ProtNLM"/>
    </source>
</evidence>
<dbReference type="InParanoid" id="G0N7V6"/>
<dbReference type="PANTHER" id="PTHR21503">
    <property type="entry name" value="F-BOX-CONTAINING HYPOTHETICAL PROTEIN C.ELEGANS"/>
    <property type="match status" value="1"/>
</dbReference>
<protein>
    <recommendedName>
        <fullName evidence="3">F-box associated domain-containing protein</fullName>
    </recommendedName>
</protein>
<dbReference type="OMA" id="YVEASCI"/>